<organism evidence="1 2">
    <name type="scientific">Marasmius tenuissimus</name>
    <dbReference type="NCBI Taxonomy" id="585030"/>
    <lineage>
        <taxon>Eukaryota</taxon>
        <taxon>Fungi</taxon>
        <taxon>Dikarya</taxon>
        <taxon>Basidiomycota</taxon>
        <taxon>Agaricomycotina</taxon>
        <taxon>Agaricomycetes</taxon>
        <taxon>Agaricomycetidae</taxon>
        <taxon>Agaricales</taxon>
        <taxon>Marasmiineae</taxon>
        <taxon>Marasmiaceae</taxon>
        <taxon>Marasmius</taxon>
    </lineage>
</organism>
<dbReference type="Proteomes" id="UP001437256">
    <property type="component" value="Unassembled WGS sequence"/>
</dbReference>
<keyword evidence="2" id="KW-1185">Reference proteome</keyword>
<proteinExistence type="predicted"/>
<gene>
    <name evidence="1" type="ORF">AAF712_011016</name>
</gene>
<name>A0ABR2ZLK9_9AGAR</name>
<comment type="caution">
    <text evidence="1">The sequence shown here is derived from an EMBL/GenBank/DDBJ whole genome shotgun (WGS) entry which is preliminary data.</text>
</comment>
<sequence>MSYPVPKFCRQPTAKSSASHKMRILSDNLGHTCFFPHLSLADLCTLLKVDVACRYFTHRYMKASMRCETMTAAFFTPEESDVFWNTVVGSRSLVSGSAVVHYLSRTSFGSFELDVICPFDSYHTMESFLMGIGYISTEEISRASSGVRSENCIMMVCVFSRCGPDERSSVVNVHVAAGDAVEGVLKSQSSILMNFTDGFFIISCFPFDSFQLRDIIEFQVYSDETNYFEPQRIKYTDLVDSVLVSNDSSKMMVNSDLDIEVFWLEEDEWEDMNAHYDEAGVKSFIFEGSLDEEGLSEVDAVLNEIVPAACQLRSPRSGFSRRKTTHVLTDVLSLFYMVFACVPQMDILSPAQGDADSGWLTVIVKLPCDWPPTVGSFFNLEDNPHVQSLLANVALPVIASFSNLTVFVVTYAYFPLNEICSFVSRFPALVTLELSYLAQDWARNEPALLGGCNPFTRDNGFEDLGRLVSLPGLQQITVSLDTFLDLVTTLSITDTTFSPTVTTLRVRTVASQYCDVKLLKGQRVANMMRASLSSCAPVPQHLDFFTTESILRPKPTLFLPKLVEYIGSHEFLCGLRFSASLKTLWVPAYPYKQSTLWRMSKSFVDDCSSLDIAALRVQGWSVSDTPLGYLFSVFRNARQLGVEMNIPVSKKWLLRLSDHLANSTQLREISLVLSSKRVRLSLKDEREIVAAWKKVCPSLVRIRLDRHYMYHWDEDTCLWTHRMNDVEWGALPDKYSGVNA</sequence>
<evidence type="ECO:0000313" key="2">
    <source>
        <dbReference type="Proteomes" id="UP001437256"/>
    </source>
</evidence>
<protein>
    <recommendedName>
        <fullName evidence="3">F-box domain-containing protein</fullName>
    </recommendedName>
</protein>
<accession>A0ABR2ZLK9</accession>
<dbReference type="EMBL" id="JBBXMP010000114">
    <property type="protein sequence ID" value="KAL0062089.1"/>
    <property type="molecule type" value="Genomic_DNA"/>
</dbReference>
<evidence type="ECO:0008006" key="3">
    <source>
        <dbReference type="Google" id="ProtNLM"/>
    </source>
</evidence>
<evidence type="ECO:0000313" key="1">
    <source>
        <dbReference type="EMBL" id="KAL0062089.1"/>
    </source>
</evidence>
<dbReference type="SUPFAM" id="SSF52047">
    <property type="entry name" value="RNI-like"/>
    <property type="match status" value="1"/>
</dbReference>
<reference evidence="1 2" key="1">
    <citation type="submission" date="2024-05" db="EMBL/GenBank/DDBJ databases">
        <title>A draft genome resource for the thread blight pathogen Marasmius tenuissimus strain MS-2.</title>
        <authorList>
            <person name="Yulfo-Soto G.E."/>
            <person name="Baruah I.K."/>
            <person name="Amoako-Attah I."/>
            <person name="Bukari Y."/>
            <person name="Meinhardt L.W."/>
            <person name="Bailey B.A."/>
            <person name="Cohen S.P."/>
        </authorList>
    </citation>
    <scope>NUCLEOTIDE SEQUENCE [LARGE SCALE GENOMIC DNA]</scope>
    <source>
        <strain evidence="1 2">MS-2</strain>
    </source>
</reference>